<keyword evidence="3" id="KW-1185">Reference proteome</keyword>
<dbReference type="GO" id="GO:0005759">
    <property type="term" value="C:mitochondrial matrix"/>
    <property type="evidence" value="ECO:0007669"/>
    <property type="project" value="InterPro"/>
</dbReference>
<protein>
    <submittedName>
        <fullName evidence="2">Mitochondrial glycoprotein, putative</fullName>
    </submittedName>
</protein>
<reference evidence="2 3" key="1">
    <citation type="submission" date="2020-08" db="EMBL/GenBank/DDBJ databases">
        <authorList>
            <person name="Newling K."/>
            <person name="Davey J."/>
            <person name="Forrester S."/>
        </authorList>
    </citation>
    <scope>NUCLEOTIDE SEQUENCE [LARGE SCALE GENOMIC DNA]</scope>
    <source>
        <strain evidence="3">Crithidia deanei Carvalho (ATCC PRA-265)</strain>
    </source>
</reference>
<dbReference type="Gene3D" id="3.10.280.10">
    <property type="entry name" value="Mitochondrial glycoprotein"/>
    <property type="match status" value="1"/>
</dbReference>
<feature type="region of interest" description="Disordered" evidence="1">
    <location>
        <begin position="302"/>
        <end position="322"/>
    </location>
</feature>
<dbReference type="Proteomes" id="UP000515908">
    <property type="component" value="Chromosome 14"/>
</dbReference>
<dbReference type="SUPFAM" id="SSF54529">
    <property type="entry name" value="Mitochondrial glycoprotein MAM33-like"/>
    <property type="match status" value="1"/>
</dbReference>
<dbReference type="OrthoDB" id="278212at2759"/>
<dbReference type="Pfam" id="PF02330">
    <property type="entry name" value="MAM33"/>
    <property type="match status" value="1"/>
</dbReference>
<feature type="region of interest" description="Disordered" evidence="1">
    <location>
        <begin position="58"/>
        <end position="81"/>
    </location>
</feature>
<dbReference type="VEuPathDB" id="TriTrypDB:ADEAN_000713800"/>
<feature type="compositionally biased region" description="Polar residues" evidence="1">
    <location>
        <begin position="60"/>
        <end position="75"/>
    </location>
</feature>
<proteinExistence type="predicted"/>
<feature type="compositionally biased region" description="Basic and acidic residues" evidence="1">
    <location>
        <begin position="306"/>
        <end position="319"/>
    </location>
</feature>
<organism evidence="2 3">
    <name type="scientific">Angomonas deanei</name>
    <dbReference type="NCBI Taxonomy" id="59799"/>
    <lineage>
        <taxon>Eukaryota</taxon>
        <taxon>Discoba</taxon>
        <taxon>Euglenozoa</taxon>
        <taxon>Kinetoplastea</taxon>
        <taxon>Metakinetoplastina</taxon>
        <taxon>Trypanosomatida</taxon>
        <taxon>Trypanosomatidae</taxon>
        <taxon>Strigomonadinae</taxon>
        <taxon>Angomonas</taxon>
    </lineage>
</organism>
<accession>A0A7G2CJR1</accession>
<dbReference type="InterPro" id="IPR003428">
    <property type="entry name" value="MAM33"/>
</dbReference>
<dbReference type="EMBL" id="LR877158">
    <property type="protein sequence ID" value="CAD2219629.1"/>
    <property type="molecule type" value="Genomic_DNA"/>
</dbReference>
<name>A0A7G2CJR1_9TRYP</name>
<sequence>MMMMIQWNRKLTTYVATCCGAHCSAKRFIADHHRTGNEFYDEEVTLIGKKLTAMDEQMAAGTQDSDVLENTTAAPSQKRKKMGLHESLVALRRKVSAELTAEVERDTVEGVMAIPPLAPRGWHVHHTSGSNYFTMQQTIRRQKAQERKEIGKEDSRWVLQKGGKYQPSEETPKPTAVRSDTSVSIFAPFRVQDLSMADYNVPLVEWSVFDVMVRKTNPTKRKSPTIPTGQEKVWDTNLTLFLQLASVNSELRIRRAFFLTDDAARKLEEQTNFGAGDPIYRELLSRVVGAAVSSQADAFQRKQLQRRTDGEKGSDERKVSAASTDAPLLRQFGLNGDYARTLLYNGPYVSELSNELKDAFLSYIMNELGISSEVVEYICQTQYHMEQEEYMGWLGSWDSFATELLRHTPV</sequence>
<gene>
    <name evidence="2" type="ORF">ADEAN_000713800</name>
</gene>
<dbReference type="AlphaFoldDB" id="A0A7G2CJR1"/>
<dbReference type="InterPro" id="IPR036561">
    <property type="entry name" value="MAM33_sf"/>
</dbReference>
<evidence type="ECO:0000313" key="2">
    <source>
        <dbReference type="EMBL" id="CAD2219629.1"/>
    </source>
</evidence>
<evidence type="ECO:0000256" key="1">
    <source>
        <dbReference type="SAM" id="MobiDB-lite"/>
    </source>
</evidence>
<evidence type="ECO:0000313" key="3">
    <source>
        <dbReference type="Proteomes" id="UP000515908"/>
    </source>
</evidence>